<accession>A0AA88SIT8</accession>
<dbReference type="EMBL" id="JAUPFM010000010">
    <property type="protein sequence ID" value="KAK2839398.1"/>
    <property type="molecule type" value="Genomic_DNA"/>
</dbReference>
<evidence type="ECO:0000256" key="2">
    <source>
        <dbReference type="SAM" id="Phobius"/>
    </source>
</evidence>
<gene>
    <name evidence="6" type="ORF">Q5P01_013138</name>
</gene>
<feature type="transmembrane region" description="Helical" evidence="2">
    <location>
        <begin position="224"/>
        <end position="244"/>
    </location>
</feature>
<protein>
    <submittedName>
        <fullName evidence="6">Uncharacterized protein</fullName>
    </submittedName>
</protein>
<dbReference type="InterPro" id="IPR003961">
    <property type="entry name" value="FN3_dom"/>
</dbReference>
<dbReference type="InterPro" id="IPR036116">
    <property type="entry name" value="FN3_sf"/>
</dbReference>
<keyword evidence="2" id="KW-0472">Membrane</keyword>
<dbReference type="InterPro" id="IPR015373">
    <property type="entry name" value="Interferon/interleukin_rcp_dom"/>
</dbReference>
<keyword evidence="2" id="KW-1133">Transmembrane helix</keyword>
<keyword evidence="3" id="KW-0732">Signal</keyword>
<feature type="signal peptide" evidence="3">
    <location>
        <begin position="1"/>
        <end position="17"/>
    </location>
</feature>
<dbReference type="Proteomes" id="UP001187415">
    <property type="component" value="Unassembled WGS sequence"/>
</dbReference>
<feature type="domain" description="Fibronectin type-III" evidence="4">
    <location>
        <begin position="5"/>
        <end position="106"/>
    </location>
</feature>
<dbReference type="AlphaFoldDB" id="A0AA88SIT8"/>
<keyword evidence="7" id="KW-1185">Reference proteome</keyword>
<proteinExistence type="predicted"/>
<feature type="domain" description="Interferon/interleukin receptor" evidence="5">
    <location>
        <begin position="120"/>
        <end position="215"/>
    </location>
</feature>
<sequence length="498" mass="55486">MTPVIWILTWLLPQVLSVMSELPKPEKPDISSANFVHILTWEPGQGTPTGVYYNVTIRREWEQSWKPVGGCERVQHQLRCNLTDAFTVKSHNYYTQVTAILGQQTSLPANLNVFTPNYNTTLETPLLTVTSKGRNLSVKLQPPIKHLKEAYDIFTYKLQLQRKGEDVVQVKDIRGLENVIFDDLAPGSQYCVSVCFADMLEQRKSNYSHPVCVFTNDNIATDHWISAGLCVLVIFLIIVVVFLFSTDFISLKRRPLPSVLTSIHHMEEALALISTSLSSLVNVELAVPSSGEKKHKSSSSSSCDESDNESETESTRRAYKLWRGTNCLPTSSSFSSSSAPLSPGPEPQHVVISDQTLDSAETHSSAGPNHILNTETDSRSVSTIEQEEEKEEIKEELMLGEGGCQDVNLLTLTFGRQEEEDHEQVLRLDVAEVETNTPFSLEECSLLLVQPSQTGETREIAIETVSCSGEGQDTEVEEEEEESGYMGRPCTDVLRTLL</sequence>
<dbReference type="InterPro" id="IPR013783">
    <property type="entry name" value="Ig-like_fold"/>
</dbReference>
<dbReference type="Pfam" id="PF09294">
    <property type="entry name" value="Interfer-bind"/>
    <property type="match status" value="1"/>
</dbReference>
<feature type="region of interest" description="Disordered" evidence="1">
    <location>
        <begin position="356"/>
        <end position="383"/>
    </location>
</feature>
<name>A0AA88SIT8_CHASR</name>
<dbReference type="PANTHER" id="PTHR20859">
    <property type="entry name" value="INTERFERON/INTERLEUKIN RECEPTOR"/>
    <property type="match status" value="1"/>
</dbReference>
<evidence type="ECO:0000256" key="1">
    <source>
        <dbReference type="SAM" id="MobiDB-lite"/>
    </source>
</evidence>
<comment type="caution">
    <text evidence="6">The sequence shown here is derived from an EMBL/GenBank/DDBJ whole genome shotgun (WGS) entry which is preliminary data.</text>
</comment>
<dbReference type="PANTHER" id="PTHR20859:SF84">
    <property type="entry name" value="INTERFERON ALPHA_BETA RECEPTOR 2"/>
    <property type="match status" value="1"/>
</dbReference>
<dbReference type="Gene3D" id="2.60.40.10">
    <property type="entry name" value="Immunoglobulins"/>
    <property type="match status" value="1"/>
</dbReference>
<dbReference type="InterPro" id="IPR050650">
    <property type="entry name" value="Type-II_Cytokine-TF_Rcpt"/>
</dbReference>
<feature type="region of interest" description="Disordered" evidence="1">
    <location>
        <begin position="291"/>
        <end position="316"/>
    </location>
</feature>
<dbReference type="GO" id="GO:0004896">
    <property type="term" value="F:cytokine receptor activity"/>
    <property type="evidence" value="ECO:0007669"/>
    <property type="project" value="TreeGrafter"/>
</dbReference>
<organism evidence="6 7">
    <name type="scientific">Channa striata</name>
    <name type="common">Snakehead murrel</name>
    <name type="synonym">Ophicephalus striatus</name>
    <dbReference type="NCBI Taxonomy" id="64152"/>
    <lineage>
        <taxon>Eukaryota</taxon>
        <taxon>Metazoa</taxon>
        <taxon>Chordata</taxon>
        <taxon>Craniata</taxon>
        <taxon>Vertebrata</taxon>
        <taxon>Euteleostomi</taxon>
        <taxon>Actinopterygii</taxon>
        <taxon>Neopterygii</taxon>
        <taxon>Teleostei</taxon>
        <taxon>Neoteleostei</taxon>
        <taxon>Acanthomorphata</taxon>
        <taxon>Anabantaria</taxon>
        <taxon>Anabantiformes</taxon>
        <taxon>Channoidei</taxon>
        <taxon>Channidae</taxon>
        <taxon>Channa</taxon>
    </lineage>
</organism>
<dbReference type="SUPFAM" id="SSF49265">
    <property type="entry name" value="Fibronectin type III"/>
    <property type="match status" value="2"/>
</dbReference>
<evidence type="ECO:0000256" key="3">
    <source>
        <dbReference type="SAM" id="SignalP"/>
    </source>
</evidence>
<feature type="chain" id="PRO_5041688039" evidence="3">
    <location>
        <begin position="18"/>
        <end position="498"/>
    </location>
</feature>
<evidence type="ECO:0000259" key="4">
    <source>
        <dbReference type="Pfam" id="PF01108"/>
    </source>
</evidence>
<reference evidence="6" key="1">
    <citation type="submission" date="2023-07" db="EMBL/GenBank/DDBJ databases">
        <title>Chromosome-level Genome Assembly of Striped Snakehead (Channa striata).</title>
        <authorList>
            <person name="Liu H."/>
        </authorList>
    </citation>
    <scope>NUCLEOTIDE SEQUENCE</scope>
    <source>
        <strain evidence="6">Gz</strain>
        <tissue evidence="6">Muscle</tissue>
    </source>
</reference>
<evidence type="ECO:0000313" key="7">
    <source>
        <dbReference type="Proteomes" id="UP001187415"/>
    </source>
</evidence>
<evidence type="ECO:0000259" key="5">
    <source>
        <dbReference type="Pfam" id="PF09294"/>
    </source>
</evidence>
<evidence type="ECO:0000313" key="6">
    <source>
        <dbReference type="EMBL" id="KAK2839398.1"/>
    </source>
</evidence>
<dbReference type="GO" id="GO:0005886">
    <property type="term" value="C:plasma membrane"/>
    <property type="evidence" value="ECO:0007669"/>
    <property type="project" value="TreeGrafter"/>
</dbReference>
<keyword evidence="2" id="KW-0812">Transmembrane</keyword>
<dbReference type="Pfam" id="PF01108">
    <property type="entry name" value="Tissue_fac"/>
    <property type="match status" value="1"/>
</dbReference>